<reference evidence="1" key="1">
    <citation type="submission" date="2021-03" db="EMBL/GenBank/DDBJ databases">
        <title>Proteiniclasticum marinus sp. nov., isolated from tidal flat sediment.</title>
        <authorList>
            <person name="Namirimu T."/>
            <person name="Yang J.-A."/>
            <person name="Yang S.-H."/>
            <person name="Kim Y.-J."/>
            <person name="Kwon K.K."/>
        </authorList>
    </citation>
    <scope>NUCLEOTIDE SEQUENCE</scope>
    <source>
        <strain evidence="1">SCR006</strain>
    </source>
</reference>
<proteinExistence type="predicted"/>
<evidence type="ECO:0000313" key="2">
    <source>
        <dbReference type="Proteomes" id="UP000664218"/>
    </source>
</evidence>
<dbReference type="Proteomes" id="UP000664218">
    <property type="component" value="Unassembled WGS sequence"/>
</dbReference>
<protein>
    <recommendedName>
        <fullName evidence="3">Hydrogenase maturation nickel metallochaperone HypA</fullName>
    </recommendedName>
</protein>
<gene>
    <name evidence="1" type="ORF">J3A84_00810</name>
</gene>
<sequence>MHEGCSGSFKNGEEVVAKVRHMGFSEQMMPMPMEISCVECAKEFEMSTFEDQCPHCGMVYGVTPCHAFDPENIKAAGIGY</sequence>
<evidence type="ECO:0008006" key="3">
    <source>
        <dbReference type="Google" id="ProtNLM"/>
    </source>
</evidence>
<dbReference type="AlphaFoldDB" id="A0A939KFS4"/>
<comment type="caution">
    <text evidence="1">The sequence shown here is derived from an EMBL/GenBank/DDBJ whole genome shotgun (WGS) entry which is preliminary data.</text>
</comment>
<evidence type="ECO:0000313" key="1">
    <source>
        <dbReference type="EMBL" id="MBO1263579.1"/>
    </source>
</evidence>
<keyword evidence="2" id="KW-1185">Reference proteome</keyword>
<accession>A0A939KFS4</accession>
<dbReference type="EMBL" id="JAFNJU010000001">
    <property type="protein sequence ID" value="MBO1263579.1"/>
    <property type="molecule type" value="Genomic_DNA"/>
</dbReference>
<organism evidence="1 2">
    <name type="scientific">Proteiniclasticum aestuarii</name>
    <dbReference type="NCBI Taxonomy" id="2817862"/>
    <lineage>
        <taxon>Bacteria</taxon>
        <taxon>Bacillati</taxon>
        <taxon>Bacillota</taxon>
        <taxon>Clostridia</taxon>
        <taxon>Eubacteriales</taxon>
        <taxon>Clostridiaceae</taxon>
        <taxon>Proteiniclasticum</taxon>
    </lineage>
</organism>
<dbReference type="RefSeq" id="WP_207598097.1">
    <property type="nucleotide sequence ID" value="NZ_JAFNJU010000001.1"/>
</dbReference>
<name>A0A939KFS4_9CLOT</name>